<gene>
    <name evidence="11" type="primary">mdtJ</name>
    <name evidence="11" type="ORF">VST7929_02908</name>
</gene>
<keyword evidence="8 10" id="KW-0472">Membrane</keyword>
<dbReference type="EMBL" id="CAKLDI010000002">
    <property type="protein sequence ID" value="CAH0535286.1"/>
    <property type="molecule type" value="Genomic_DNA"/>
</dbReference>
<keyword evidence="7 10" id="KW-1133">Transmembrane helix</keyword>
<comment type="caution">
    <text evidence="11">The sequence shown here is derived from an EMBL/GenBank/DDBJ whole genome shotgun (WGS) entry which is preliminary data.</text>
</comment>
<evidence type="ECO:0000256" key="7">
    <source>
        <dbReference type="ARBA" id="ARBA00022989"/>
    </source>
</evidence>
<protein>
    <recommendedName>
        <fullName evidence="3">Spermidine export protein MdtJ</fullName>
    </recommendedName>
</protein>
<sequence>MLLARLFLLIAITAEVAGTSTLNMVHGAWWGYGIMYTLIAVSYYFLSLSIKKIAVGVAYALWEGLGICMITLLSILFLDADLSGQQLFGLMLAVIGIVCVTLGEHHDKATPSQKNKTPVRAVRTPSTSNARALLNRTAA</sequence>
<dbReference type="InterPro" id="IPR037185">
    <property type="entry name" value="EmrE-like"/>
</dbReference>
<evidence type="ECO:0000256" key="3">
    <source>
        <dbReference type="ARBA" id="ARBA00021112"/>
    </source>
</evidence>
<dbReference type="Gene3D" id="1.10.3730.20">
    <property type="match status" value="1"/>
</dbReference>
<keyword evidence="4" id="KW-1003">Cell membrane</keyword>
<dbReference type="Proteomes" id="UP000838672">
    <property type="component" value="Unassembled WGS sequence"/>
</dbReference>
<evidence type="ECO:0000256" key="1">
    <source>
        <dbReference type="ARBA" id="ARBA00004429"/>
    </source>
</evidence>
<evidence type="ECO:0000256" key="6">
    <source>
        <dbReference type="ARBA" id="ARBA00022692"/>
    </source>
</evidence>
<comment type="subunit">
    <text evidence="2">Forms a complex with MdtI.</text>
</comment>
<proteinExistence type="inferred from homology"/>
<dbReference type="PANTHER" id="PTHR30561:SF2">
    <property type="entry name" value="SPERMIDINE EXPORT PROTEIN MDTJ"/>
    <property type="match status" value="1"/>
</dbReference>
<comment type="similarity">
    <text evidence="9">Belongs to the drug/metabolite transporter (DMT) superfamily. Small multidrug resistance (SMR) (TC 2.A.7.1) family.</text>
</comment>
<evidence type="ECO:0000256" key="2">
    <source>
        <dbReference type="ARBA" id="ARBA00011358"/>
    </source>
</evidence>
<evidence type="ECO:0000313" key="11">
    <source>
        <dbReference type="EMBL" id="CAH0535286.1"/>
    </source>
</evidence>
<dbReference type="InterPro" id="IPR045324">
    <property type="entry name" value="Small_multidrug_res"/>
</dbReference>
<dbReference type="RefSeq" id="WP_237468672.1">
    <property type="nucleotide sequence ID" value="NZ_CAKLDI010000002.1"/>
</dbReference>
<evidence type="ECO:0000313" key="12">
    <source>
        <dbReference type="Proteomes" id="UP000838672"/>
    </source>
</evidence>
<feature type="transmembrane region" description="Helical" evidence="10">
    <location>
        <begin position="53"/>
        <end position="78"/>
    </location>
</feature>
<evidence type="ECO:0000256" key="8">
    <source>
        <dbReference type="ARBA" id="ARBA00023136"/>
    </source>
</evidence>
<dbReference type="SUPFAM" id="SSF103481">
    <property type="entry name" value="Multidrug resistance efflux transporter EmrE"/>
    <property type="match status" value="1"/>
</dbReference>
<comment type="subcellular location">
    <subcellularLocation>
        <location evidence="1">Cell inner membrane</location>
        <topology evidence="1">Multi-pass membrane protein</topology>
    </subcellularLocation>
    <subcellularLocation>
        <location evidence="9">Cell membrane</location>
        <topology evidence="9">Multi-pass membrane protein</topology>
    </subcellularLocation>
</comment>
<organism evidence="11 12">
    <name type="scientific">Vibrio stylophorae</name>
    <dbReference type="NCBI Taxonomy" id="659351"/>
    <lineage>
        <taxon>Bacteria</taxon>
        <taxon>Pseudomonadati</taxon>
        <taxon>Pseudomonadota</taxon>
        <taxon>Gammaproteobacteria</taxon>
        <taxon>Vibrionales</taxon>
        <taxon>Vibrionaceae</taxon>
        <taxon>Vibrio</taxon>
    </lineage>
</organism>
<reference evidence="11" key="1">
    <citation type="submission" date="2021-11" db="EMBL/GenBank/DDBJ databases">
        <authorList>
            <person name="Rodrigo-Torres L."/>
            <person name="Arahal R. D."/>
            <person name="Lucena T."/>
        </authorList>
    </citation>
    <scope>NUCLEOTIDE SEQUENCE</scope>
    <source>
        <strain evidence="11">CECT 7929</strain>
    </source>
</reference>
<keyword evidence="12" id="KW-1185">Reference proteome</keyword>
<accession>A0ABM8ZX80</accession>
<keyword evidence="6 9" id="KW-0812">Transmembrane</keyword>
<dbReference type="PANTHER" id="PTHR30561">
    <property type="entry name" value="SMR FAMILY PROTON-DEPENDENT DRUG EFFLUX TRANSPORTER SUGE"/>
    <property type="match status" value="1"/>
</dbReference>
<evidence type="ECO:0000256" key="10">
    <source>
        <dbReference type="SAM" id="Phobius"/>
    </source>
</evidence>
<evidence type="ECO:0000256" key="9">
    <source>
        <dbReference type="RuleBase" id="RU003942"/>
    </source>
</evidence>
<dbReference type="InterPro" id="IPR000390">
    <property type="entry name" value="Small_drug/metabolite_transptr"/>
</dbReference>
<feature type="transmembrane region" description="Helical" evidence="10">
    <location>
        <begin position="84"/>
        <end position="103"/>
    </location>
</feature>
<name>A0ABM8ZX80_9VIBR</name>
<feature type="transmembrane region" description="Helical" evidence="10">
    <location>
        <begin position="28"/>
        <end position="46"/>
    </location>
</feature>
<evidence type="ECO:0000256" key="5">
    <source>
        <dbReference type="ARBA" id="ARBA00022519"/>
    </source>
</evidence>
<keyword evidence="5" id="KW-0997">Cell inner membrane</keyword>
<evidence type="ECO:0000256" key="4">
    <source>
        <dbReference type="ARBA" id="ARBA00022475"/>
    </source>
</evidence>
<dbReference type="Pfam" id="PF00893">
    <property type="entry name" value="Multi_Drug_Res"/>
    <property type="match status" value="1"/>
</dbReference>